<organism evidence="2 3">
    <name type="scientific">Aspergillus candidus</name>
    <dbReference type="NCBI Taxonomy" id="41067"/>
    <lineage>
        <taxon>Eukaryota</taxon>
        <taxon>Fungi</taxon>
        <taxon>Dikarya</taxon>
        <taxon>Ascomycota</taxon>
        <taxon>Pezizomycotina</taxon>
        <taxon>Eurotiomycetes</taxon>
        <taxon>Eurotiomycetidae</taxon>
        <taxon>Eurotiales</taxon>
        <taxon>Aspergillaceae</taxon>
        <taxon>Aspergillus</taxon>
        <taxon>Aspergillus subgen. Circumdati</taxon>
    </lineage>
</organism>
<dbReference type="RefSeq" id="XP_024670862.1">
    <property type="nucleotide sequence ID" value="XM_024813083.1"/>
</dbReference>
<sequence>MIGAAMEEPWMAPLLDPAISTPRLDCIDINSATDNFGFLARASFLGGGGERCKHIVPAVNQLYQVAGRSVPFGYSYLVRPYGVLFFHFSFLFFLLSL</sequence>
<keyword evidence="1" id="KW-0812">Transmembrane</keyword>
<keyword evidence="1" id="KW-0472">Membrane</keyword>
<name>A0A2I2F894_ASPCN</name>
<dbReference type="AlphaFoldDB" id="A0A2I2F894"/>
<evidence type="ECO:0000313" key="2">
    <source>
        <dbReference type="EMBL" id="PLB36850.1"/>
    </source>
</evidence>
<keyword evidence="3" id="KW-1185">Reference proteome</keyword>
<feature type="transmembrane region" description="Helical" evidence="1">
    <location>
        <begin position="76"/>
        <end position="95"/>
    </location>
</feature>
<dbReference type="EMBL" id="KZ559147">
    <property type="protein sequence ID" value="PLB36850.1"/>
    <property type="molecule type" value="Genomic_DNA"/>
</dbReference>
<protein>
    <submittedName>
        <fullName evidence="2">Uncharacterized protein</fullName>
    </submittedName>
</protein>
<dbReference type="Proteomes" id="UP000234585">
    <property type="component" value="Unassembled WGS sequence"/>
</dbReference>
<gene>
    <name evidence="2" type="ORF">BDW47DRAFT_107803</name>
</gene>
<evidence type="ECO:0000313" key="3">
    <source>
        <dbReference type="Proteomes" id="UP000234585"/>
    </source>
</evidence>
<dbReference type="GeneID" id="36520243"/>
<proteinExistence type="predicted"/>
<keyword evidence="1" id="KW-1133">Transmembrane helix</keyword>
<evidence type="ECO:0000256" key="1">
    <source>
        <dbReference type="SAM" id="Phobius"/>
    </source>
</evidence>
<reference evidence="2 3" key="1">
    <citation type="submission" date="2017-12" db="EMBL/GenBank/DDBJ databases">
        <authorList>
            <consortium name="DOE Joint Genome Institute"/>
            <person name="Haridas S."/>
            <person name="Kjaerbolling I."/>
            <person name="Vesth T.C."/>
            <person name="Frisvad J.C."/>
            <person name="Nybo J.L."/>
            <person name="Theobald S."/>
            <person name="Kuo A."/>
            <person name="Bowyer P."/>
            <person name="Matsuda Y."/>
            <person name="Mondo S."/>
            <person name="Lyhne E.K."/>
            <person name="Kogle M.E."/>
            <person name="Clum A."/>
            <person name="Lipzen A."/>
            <person name="Salamov A."/>
            <person name="Ngan C.Y."/>
            <person name="Daum C."/>
            <person name="Chiniquy J."/>
            <person name="Barry K."/>
            <person name="LaButti K."/>
            <person name="Simmons B.A."/>
            <person name="Magnuson J.K."/>
            <person name="Mortensen U.H."/>
            <person name="Larsen T.O."/>
            <person name="Grigoriev I.V."/>
            <person name="Baker S.E."/>
            <person name="Andersen M.R."/>
            <person name="Nordberg H.P."/>
            <person name="Cantor M.N."/>
            <person name="Hua S.X."/>
        </authorList>
    </citation>
    <scope>NUCLEOTIDE SEQUENCE [LARGE SCALE GENOMIC DNA]</scope>
    <source>
        <strain evidence="2 3">CBS 102.13</strain>
    </source>
</reference>
<accession>A0A2I2F894</accession>